<dbReference type="PIRSF" id="PIRSF010130">
    <property type="entry name" value="PduL"/>
    <property type="match status" value="1"/>
</dbReference>
<dbReference type="EC" id="2.3.1.222" evidence="3 10"/>
<evidence type="ECO:0000256" key="9">
    <source>
        <dbReference type="ARBA" id="ARBA00047589"/>
    </source>
</evidence>
<comment type="pathway">
    <text evidence="10">Polyol metabolism; 1,2-propanediol degradation.</text>
</comment>
<evidence type="ECO:0000256" key="1">
    <source>
        <dbReference type="ARBA" id="ARBA00001947"/>
    </source>
</evidence>
<dbReference type="NCBIfam" id="NF040837">
    <property type="entry name" value="BMC_EutD_Gpos"/>
    <property type="match status" value="1"/>
</dbReference>
<reference evidence="11 12" key="1">
    <citation type="submission" date="2021-03" db="EMBL/GenBank/DDBJ databases">
        <authorList>
            <person name="Gilmore M.S."/>
            <person name="Schwartzman J."/>
            <person name="Van Tyne D."/>
            <person name="Martin M."/>
            <person name="Earl A.M."/>
            <person name="Manson A.L."/>
            <person name="Straub T."/>
            <person name="Salamzade R."/>
            <person name="Saavedra J."/>
            <person name="Lebreton F."/>
            <person name="Prichula J."/>
            <person name="Schaufler K."/>
            <person name="Gaca A."/>
            <person name="Sgardioli B."/>
            <person name="Wagenaar J."/>
            <person name="Strong T."/>
        </authorList>
    </citation>
    <scope>NUCLEOTIDE SEQUENCE [LARGE SCALE GENOMIC DNA]</scope>
    <source>
        <strain evidence="11 12">DIV1094</strain>
    </source>
</reference>
<reference evidence="11 12" key="2">
    <citation type="submission" date="2024-03" db="EMBL/GenBank/DDBJ databases">
        <title>The Genome Sequence of Enterococcus sp. DIV1094.</title>
        <authorList>
            <consortium name="The Broad Institute Genomics Platform"/>
            <consortium name="The Broad Institute Microbial Omics Core"/>
            <consortium name="The Broad Institute Genomic Center for Infectious Diseases"/>
            <person name="Earl A."/>
            <person name="Manson A."/>
            <person name="Gilmore M."/>
            <person name="Schwartman J."/>
            <person name="Shea T."/>
            <person name="Abouelleil A."/>
            <person name="Cao P."/>
            <person name="Chapman S."/>
            <person name="Cusick C."/>
            <person name="Young S."/>
            <person name="Neafsey D."/>
            <person name="Nusbaum C."/>
            <person name="Birren B."/>
        </authorList>
    </citation>
    <scope>NUCLEOTIDE SEQUENCE [LARGE SCALE GENOMIC DNA]</scope>
    <source>
        <strain evidence="11 12">DIV1094</strain>
    </source>
</reference>
<comment type="catalytic activity">
    <reaction evidence="9 10">
        <text>propanoyl-CoA + phosphate = propanoyl phosphate + CoA</text>
        <dbReference type="Rhea" id="RHEA:28046"/>
        <dbReference type="ChEBI" id="CHEBI:43474"/>
        <dbReference type="ChEBI" id="CHEBI:57287"/>
        <dbReference type="ChEBI" id="CHEBI:57392"/>
        <dbReference type="ChEBI" id="CHEBI:58933"/>
        <dbReference type="EC" id="2.3.1.222"/>
    </reaction>
</comment>
<evidence type="ECO:0000256" key="7">
    <source>
        <dbReference type="ARBA" id="ARBA00022833"/>
    </source>
</evidence>
<evidence type="ECO:0000256" key="8">
    <source>
        <dbReference type="ARBA" id="ARBA00023315"/>
    </source>
</evidence>
<dbReference type="Proteomes" id="UP000664360">
    <property type="component" value="Chromosome"/>
</dbReference>
<organism evidence="11 12">
    <name type="scientific">Candidatus Enterococcus mangumiae</name>
    <dbReference type="NCBI Taxonomy" id="2230878"/>
    <lineage>
        <taxon>Bacteria</taxon>
        <taxon>Bacillati</taxon>
        <taxon>Bacillota</taxon>
        <taxon>Bacilli</taxon>
        <taxon>Lactobacillales</taxon>
        <taxon>Enterococcaceae</taxon>
        <taxon>Enterococcus</taxon>
    </lineage>
</organism>
<evidence type="ECO:0000313" key="12">
    <source>
        <dbReference type="Proteomes" id="UP000664360"/>
    </source>
</evidence>
<gene>
    <name evidence="11" type="ORF">DOK79_000347</name>
</gene>
<evidence type="ECO:0000313" key="11">
    <source>
        <dbReference type="EMBL" id="WYJ78841.1"/>
    </source>
</evidence>
<evidence type="ECO:0000256" key="6">
    <source>
        <dbReference type="ARBA" id="ARBA00022723"/>
    </source>
</evidence>
<dbReference type="InterPro" id="IPR008300">
    <property type="entry name" value="PTAC"/>
</dbReference>
<sequence length="207" mass="22937">MDHLNEIINEVVQRIQSQQNSFEVEASGRHVHLSRKDIDALFGPGYQLTKVKELSQPGQYVCKERITVAGPKGLFQNVVILGPERAESQVEVSMTDTRILGSRVPVRESGKIEGTPGVVLMNGESAVQLEKGLIVAKRHIHMTPEDADKNQVVNGQTVKVRVEASRPLIFDDVVVRVSPDFATYMHIDYDEANACGLNKGDRGYICK</sequence>
<evidence type="ECO:0000256" key="5">
    <source>
        <dbReference type="ARBA" id="ARBA00022679"/>
    </source>
</evidence>
<evidence type="ECO:0000256" key="10">
    <source>
        <dbReference type="PIRNR" id="PIRNR010130"/>
    </source>
</evidence>
<comment type="cofactor">
    <cofactor evidence="1">
        <name>Zn(2+)</name>
        <dbReference type="ChEBI" id="CHEBI:29105"/>
    </cofactor>
</comment>
<protein>
    <recommendedName>
        <fullName evidence="4 10">Phosphate propanoyltransferase</fullName>
        <ecNumber evidence="3 10">2.3.1.222</ecNumber>
    </recommendedName>
</protein>
<comment type="similarity">
    <text evidence="2 10">Belongs to the PduL family.</text>
</comment>
<dbReference type="NCBIfam" id="NF011652">
    <property type="entry name" value="PRK15070.1"/>
    <property type="match status" value="1"/>
</dbReference>
<dbReference type="PANTHER" id="PTHR39453:SF1">
    <property type="entry name" value="PHOSPHATE PROPANOYLTRANSFERASE"/>
    <property type="match status" value="1"/>
</dbReference>
<keyword evidence="8 10" id="KW-0012">Acyltransferase</keyword>
<dbReference type="PANTHER" id="PTHR39453">
    <property type="entry name" value="PHOSPHATE PROPANOYLTRANSFERASE"/>
    <property type="match status" value="1"/>
</dbReference>
<accession>A0ABZ2SSY1</accession>
<evidence type="ECO:0000256" key="3">
    <source>
        <dbReference type="ARBA" id="ARBA00012206"/>
    </source>
</evidence>
<name>A0ABZ2SSY1_9ENTE</name>
<dbReference type="EMBL" id="CP147250">
    <property type="protein sequence ID" value="WYJ78841.1"/>
    <property type="molecule type" value="Genomic_DNA"/>
</dbReference>
<keyword evidence="12" id="KW-1185">Reference proteome</keyword>
<evidence type="ECO:0000256" key="4">
    <source>
        <dbReference type="ARBA" id="ARBA00020837"/>
    </source>
</evidence>
<keyword evidence="5 10" id="KW-0808">Transferase</keyword>
<proteinExistence type="inferred from homology"/>
<dbReference type="Pfam" id="PF06130">
    <property type="entry name" value="PTAC"/>
    <property type="match status" value="1"/>
</dbReference>
<keyword evidence="6" id="KW-0479">Metal-binding</keyword>
<keyword evidence="7" id="KW-0862">Zinc</keyword>
<comment type="function">
    <text evidence="10">Involved in 1,2-propanediol (1,2-PD) degradation by catalyzing the conversion of propanoyl-CoA to propanoyl-phosphate.</text>
</comment>
<evidence type="ECO:0000256" key="2">
    <source>
        <dbReference type="ARBA" id="ARBA00007342"/>
    </source>
</evidence>